<feature type="region of interest" description="Disordered" evidence="1">
    <location>
        <begin position="183"/>
        <end position="219"/>
    </location>
</feature>
<evidence type="ECO:0000256" key="1">
    <source>
        <dbReference type="SAM" id="MobiDB-lite"/>
    </source>
</evidence>
<reference evidence="3 4" key="1">
    <citation type="submission" date="2020-10" db="EMBL/GenBank/DDBJ databases">
        <title>The Coptis chinensis genome and diversification of protoberbering-type alkaloids.</title>
        <authorList>
            <person name="Wang B."/>
            <person name="Shu S."/>
            <person name="Song C."/>
            <person name="Liu Y."/>
        </authorList>
    </citation>
    <scope>NUCLEOTIDE SEQUENCE [LARGE SCALE GENOMIC DNA]</scope>
    <source>
        <strain evidence="3">HL-2020</strain>
        <tissue evidence="3">Leaf</tissue>
    </source>
</reference>
<dbReference type="GO" id="GO:0003712">
    <property type="term" value="F:transcription coregulator activity"/>
    <property type="evidence" value="ECO:0007669"/>
    <property type="project" value="InterPro"/>
</dbReference>
<gene>
    <name evidence="3" type="ORF">IFM89_001104</name>
</gene>
<dbReference type="InterPro" id="IPR021950">
    <property type="entry name" value="Spt20"/>
</dbReference>
<comment type="caution">
    <text evidence="3">The sequence shown here is derived from an EMBL/GenBank/DDBJ whole genome shotgun (WGS) entry which is preliminary data.</text>
</comment>
<keyword evidence="4" id="KW-1185">Reference proteome</keyword>
<dbReference type="GO" id="GO:0006357">
    <property type="term" value="P:regulation of transcription by RNA polymerase II"/>
    <property type="evidence" value="ECO:0007669"/>
    <property type="project" value="TreeGrafter"/>
</dbReference>
<proteinExistence type="predicted"/>
<evidence type="ECO:0000313" key="4">
    <source>
        <dbReference type="Proteomes" id="UP000631114"/>
    </source>
</evidence>
<evidence type="ECO:0000259" key="2">
    <source>
        <dbReference type="Pfam" id="PF20474"/>
    </source>
</evidence>
<protein>
    <recommendedName>
        <fullName evidence="2">PHL domain-containing protein</fullName>
    </recommendedName>
</protein>
<feature type="domain" description="PHL" evidence="2">
    <location>
        <begin position="62"/>
        <end position="116"/>
    </location>
</feature>
<sequence>MAMKWRSNSFPRTPAMSGVGSPCSVGNMIVRMNASNPSISAQPLADQIILERFSKIEMVTQRYKLNHKKNKVDDYPVRKPMSYSTQLLSSHLSNALINEELKDLDNPNPMSKSLIGNVPKARNRLMMSEKQNDGTVAIQYGVIDDNDFQFLKDHMPTLPNIYYANLLGAQFISLMIREGYQHTDDQVRPKPTASLASNTQSNASTVPSSSMTTKMQQYP</sequence>
<dbReference type="GO" id="GO:0000124">
    <property type="term" value="C:SAGA complex"/>
    <property type="evidence" value="ECO:0007669"/>
    <property type="project" value="InterPro"/>
</dbReference>
<dbReference type="Proteomes" id="UP000631114">
    <property type="component" value="Unassembled WGS sequence"/>
</dbReference>
<name>A0A835HMH1_9MAGN</name>
<dbReference type="AlphaFoldDB" id="A0A835HMH1"/>
<feature type="domain" description="PHL" evidence="2">
    <location>
        <begin position="118"/>
        <end position="191"/>
    </location>
</feature>
<dbReference type="Pfam" id="PF20474">
    <property type="entry name" value="PHL"/>
    <property type="match status" value="2"/>
</dbReference>
<evidence type="ECO:0000313" key="3">
    <source>
        <dbReference type="EMBL" id="KAF9599608.1"/>
    </source>
</evidence>
<dbReference type="PANTHER" id="PTHR13526">
    <property type="entry name" value="TRANSCRIPTION FACTOR SPT20 HOMOLOG"/>
    <property type="match status" value="1"/>
</dbReference>
<dbReference type="PANTHER" id="PTHR13526:SF8">
    <property type="entry name" value="TRANSCRIPTION FACTOR SPT20 HOMOLOG"/>
    <property type="match status" value="1"/>
</dbReference>
<organism evidence="3 4">
    <name type="scientific">Coptis chinensis</name>
    <dbReference type="NCBI Taxonomy" id="261450"/>
    <lineage>
        <taxon>Eukaryota</taxon>
        <taxon>Viridiplantae</taxon>
        <taxon>Streptophyta</taxon>
        <taxon>Embryophyta</taxon>
        <taxon>Tracheophyta</taxon>
        <taxon>Spermatophyta</taxon>
        <taxon>Magnoliopsida</taxon>
        <taxon>Ranunculales</taxon>
        <taxon>Ranunculaceae</taxon>
        <taxon>Coptidoideae</taxon>
        <taxon>Coptis</taxon>
    </lineage>
</organism>
<feature type="compositionally biased region" description="Polar residues" evidence="1">
    <location>
        <begin position="194"/>
        <end position="219"/>
    </location>
</feature>
<dbReference type="OrthoDB" id="1932706at2759"/>
<accession>A0A835HMH1</accession>
<dbReference type="InterPro" id="IPR046467">
    <property type="entry name" value="PHL_dom"/>
</dbReference>
<dbReference type="EMBL" id="JADFTS010000006">
    <property type="protein sequence ID" value="KAF9599608.1"/>
    <property type="molecule type" value="Genomic_DNA"/>
</dbReference>